<organism evidence="1 2">
    <name type="scientific">Polaribacter glomeratus</name>
    <dbReference type="NCBI Taxonomy" id="102"/>
    <lineage>
        <taxon>Bacteria</taxon>
        <taxon>Pseudomonadati</taxon>
        <taxon>Bacteroidota</taxon>
        <taxon>Flavobacteriia</taxon>
        <taxon>Flavobacteriales</taxon>
        <taxon>Flavobacteriaceae</taxon>
    </lineage>
</organism>
<gene>
    <name evidence="1" type="ORF">BTO16_00120</name>
</gene>
<keyword evidence="2" id="KW-1185">Reference proteome</keyword>
<evidence type="ECO:0000313" key="2">
    <source>
        <dbReference type="Proteomes" id="UP000239068"/>
    </source>
</evidence>
<reference evidence="1 2" key="1">
    <citation type="submission" date="2016-12" db="EMBL/GenBank/DDBJ databases">
        <title>Trade-off between light-utilization and light-protection in marine flavobacteria.</title>
        <authorList>
            <person name="Kumagai Y."/>
            <person name="Yoshizawa S."/>
            <person name="Kogure K."/>
            <person name="Iwasaki W."/>
        </authorList>
    </citation>
    <scope>NUCLEOTIDE SEQUENCE [LARGE SCALE GENOMIC DNA]</scope>
    <source>
        <strain evidence="1 2">ATCC 43844</strain>
    </source>
</reference>
<evidence type="ECO:0000313" key="1">
    <source>
        <dbReference type="EMBL" id="PQJ81087.1"/>
    </source>
</evidence>
<sequence>MLRQKSLALTVGSKLHTKSYFQILKIESFALVDAKESVKIAQKIRNNAIITKGGKHPFCS</sequence>
<protein>
    <submittedName>
        <fullName evidence="1">Uncharacterized protein</fullName>
    </submittedName>
</protein>
<proteinExistence type="predicted"/>
<dbReference type="AlphaFoldDB" id="A0A2S7WU30"/>
<accession>A0A2S7WU30</accession>
<comment type="caution">
    <text evidence="1">The sequence shown here is derived from an EMBL/GenBank/DDBJ whole genome shotgun (WGS) entry which is preliminary data.</text>
</comment>
<dbReference type="Gene3D" id="3.30.360.10">
    <property type="entry name" value="Dihydrodipicolinate Reductase, domain 2"/>
    <property type="match status" value="1"/>
</dbReference>
<dbReference type="Proteomes" id="UP000239068">
    <property type="component" value="Unassembled WGS sequence"/>
</dbReference>
<name>A0A2S7WU30_9FLAO</name>
<dbReference type="EMBL" id="MSCM01000001">
    <property type="protein sequence ID" value="PQJ81087.1"/>
    <property type="molecule type" value="Genomic_DNA"/>
</dbReference>